<protein>
    <submittedName>
        <fullName evidence="1">GlcNAc-PI de-N-acetylase</fullName>
    </submittedName>
</protein>
<dbReference type="EMBL" id="CP022187">
    <property type="protein sequence ID" value="AWI77211.1"/>
    <property type="molecule type" value="Genomic_DNA"/>
</dbReference>
<sequence>MRTLVVAPHPDDEILGCGGTLLRRKAEGGTLGWLIVTGMTAEAGWPIDRIQQRNDEIKTVAGMIGFDEVFNLGLPPAGLDALPLGDLVSSFSEVFKSFAPEEVFVPHHGDVHSDHRVTFDVVAACAKWFRYPSVRRVLAYETVSETEFGLCREDAFHPNYFVDIEPYHERKLEIMGVYRSELGVFPFPRSVRAMRALAEWRGASAGYMAAEAFQLLRERQ</sequence>
<name>A0A2U8GUF2_9RHOO</name>
<dbReference type="SUPFAM" id="SSF102588">
    <property type="entry name" value="LmbE-like"/>
    <property type="match status" value="1"/>
</dbReference>
<gene>
    <name evidence="1" type="ORF">CEW83_19895</name>
</gene>
<proteinExistence type="predicted"/>
<dbReference type="AlphaFoldDB" id="A0A2U8GUF2"/>
<dbReference type="Gene3D" id="3.40.50.10320">
    <property type="entry name" value="LmbE-like"/>
    <property type="match status" value="1"/>
</dbReference>
<keyword evidence="2" id="KW-1185">Reference proteome</keyword>
<dbReference type="KEGG" id="acom:CEW83_19895"/>
<evidence type="ECO:0000313" key="2">
    <source>
        <dbReference type="Proteomes" id="UP000244930"/>
    </source>
</evidence>
<evidence type="ECO:0000313" key="1">
    <source>
        <dbReference type="EMBL" id="AWI77211.1"/>
    </source>
</evidence>
<dbReference type="GO" id="GO:0016811">
    <property type="term" value="F:hydrolase activity, acting on carbon-nitrogen (but not peptide) bonds, in linear amides"/>
    <property type="evidence" value="ECO:0007669"/>
    <property type="project" value="TreeGrafter"/>
</dbReference>
<dbReference type="PANTHER" id="PTHR12993">
    <property type="entry name" value="N-ACETYLGLUCOSAMINYL-PHOSPHATIDYLINOSITOL DE-N-ACETYLASE-RELATED"/>
    <property type="match status" value="1"/>
</dbReference>
<dbReference type="Proteomes" id="UP000244930">
    <property type="component" value="Chromosome"/>
</dbReference>
<dbReference type="PANTHER" id="PTHR12993:SF30">
    <property type="entry name" value="N-ACETYL-ALPHA-D-GLUCOSAMINYL L-MALATE DEACETYLASE 1"/>
    <property type="match status" value="1"/>
</dbReference>
<accession>A0A2U8GUF2</accession>
<organism evidence="1 2">
    <name type="scientific">Parazoarcus communis</name>
    <dbReference type="NCBI Taxonomy" id="41977"/>
    <lineage>
        <taxon>Bacteria</taxon>
        <taxon>Pseudomonadati</taxon>
        <taxon>Pseudomonadota</taxon>
        <taxon>Betaproteobacteria</taxon>
        <taxon>Rhodocyclales</taxon>
        <taxon>Zoogloeaceae</taxon>
        <taxon>Parazoarcus</taxon>
    </lineage>
</organism>
<dbReference type="InterPro" id="IPR024078">
    <property type="entry name" value="LmbE-like_dom_sf"/>
</dbReference>
<dbReference type="Pfam" id="PF02585">
    <property type="entry name" value="PIG-L"/>
    <property type="match status" value="1"/>
</dbReference>
<reference evidence="1 2" key="1">
    <citation type="submission" date="2017-06" db="EMBL/GenBank/DDBJ databases">
        <title>Azoarcus.</title>
        <authorList>
            <person name="Woo J.-H."/>
            <person name="Kim H.-S."/>
        </authorList>
    </citation>
    <scope>NUCLEOTIDE SEQUENCE [LARGE SCALE GENOMIC DNA]</scope>
    <source>
        <strain evidence="1 2">TSPY31</strain>
    </source>
</reference>
<dbReference type="InterPro" id="IPR003737">
    <property type="entry name" value="GlcNAc_PI_deacetylase-related"/>
</dbReference>